<dbReference type="STRING" id="1834516.BL253_36665"/>
<dbReference type="PROSITE" id="PS50005">
    <property type="entry name" value="TPR"/>
    <property type="match status" value="1"/>
</dbReference>
<gene>
    <name evidence="2" type="ORF">BL253_36665</name>
</gene>
<dbReference type="SUPFAM" id="SSF52540">
    <property type="entry name" value="P-loop containing nucleoside triphosphate hydrolases"/>
    <property type="match status" value="1"/>
</dbReference>
<dbReference type="Pfam" id="PF13424">
    <property type="entry name" value="TPR_12"/>
    <property type="match status" value="4"/>
</dbReference>
<evidence type="ECO:0000313" key="3">
    <source>
        <dbReference type="Proteomes" id="UP000188929"/>
    </source>
</evidence>
<dbReference type="AlphaFoldDB" id="A0A1V2HZL6"/>
<protein>
    <submittedName>
        <fullName evidence="2">Uncharacterized protein</fullName>
    </submittedName>
</protein>
<dbReference type="Gene3D" id="1.10.10.10">
    <property type="entry name" value="Winged helix-like DNA-binding domain superfamily/Winged helix DNA-binding domain"/>
    <property type="match status" value="1"/>
</dbReference>
<dbReference type="PANTHER" id="PTHR10098:SF106">
    <property type="entry name" value="TETRATRICOPEPTIDE REPEAT PROTEIN 28-LIKE PROTEIN"/>
    <property type="match status" value="1"/>
</dbReference>
<dbReference type="Gene3D" id="1.25.40.10">
    <property type="entry name" value="Tetratricopeptide repeat domain"/>
    <property type="match status" value="2"/>
</dbReference>
<keyword evidence="3" id="KW-1185">Reference proteome</keyword>
<comment type="caution">
    <text evidence="2">The sequence shown here is derived from an EMBL/GenBank/DDBJ whole genome shotgun (WGS) entry which is preliminary data.</text>
</comment>
<evidence type="ECO:0000313" key="2">
    <source>
        <dbReference type="EMBL" id="ONH22117.1"/>
    </source>
</evidence>
<dbReference type="GO" id="GO:0043531">
    <property type="term" value="F:ADP binding"/>
    <property type="evidence" value="ECO:0007669"/>
    <property type="project" value="InterPro"/>
</dbReference>
<dbReference type="EMBL" id="MOMC01000120">
    <property type="protein sequence ID" value="ONH22117.1"/>
    <property type="molecule type" value="Genomic_DNA"/>
</dbReference>
<sequence>MFLDNALNETQVEDLIPGTPECGVIITSRSRLAGLSGCHAESVDVMEPEQALDLLRKVIGPARLVSQEDSARRIAKLCGFLPLALRIVAARLASRPAWRLDWFADRLGDEQNRLNLLKVGNMEVRASLALSYNSRSVEEKQAFRMLGILKAATFPAWNLAVLTETSPANAEETAERLVDAELLEVSGIDSIGMVRYRFHDLLRDYARELLAAEEPDDAQKSALRRIANIYVAMAREASAVLQPGALHVPAPDSMPVTPETVRRNAREWFASERGALVLLVTQAFEAELWAETWQLAEPLIAMFNWRADWRDWEDTHRIALRAADRAGSTVGQAVIRNNLGLLYRELGRFDEAISLTDASVTAFNELGDEHREALARRNLADAYRYKGLLDEAISSFQSSLEVFERHADQRSVAGTLGGMADALRGLSRWEESESRFRRSLDLYSQIGDRGEEARIKMMLAMVYRDRWRHPPAETLLREGITSFTELGDKRGEAQSVRLLGTVLRNDGKVTEAVECFDRCLPIFEDLLDRRFIAISLRNRGDAFRIIGDYQRAEADLRQALPMFTALDDGRWAARTRVSLADIQRHQRQWDAAEENARNALQYFQGINDRPAEARALRELGMLFRDRARWDAAREHFERSRGIFTDLHDDLWVARVLDGLARLHEMRGQDPQDLRQQVADICQRCDVPPGLQAVCLAEW</sequence>
<feature type="repeat" description="TPR" evidence="1">
    <location>
        <begin position="373"/>
        <end position="406"/>
    </location>
</feature>
<keyword evidence="1" id="KW-0802">TPR repeat</keyword>
<accession>A0A1V2HZL6</accession>
<dbReference type="SUPFAM" id="SSF48452">
    <property type="entry name" value="TPR-like"/>
    <property type="match status" value="2"/>
</dbReference>
<dbReference type="PANTHER" id="PTHR10098">
    <property type="entry name" value="RAPSYN-RELATED"/>
    <property type="match status" value="1"/>
</dbReference>
<dbReference type="InterPro" id="IPR011990">
    <property type="entry name" value="TPR-like_helical_dom_sf"/>
</dbReference>
<dbReference type="InterPro" id="IPR036388">
    <property type="entry name" value="WH-like_DNA-bd_sf"/>
</dbReference>
<reference evidence="3" key="1">
    <citation type="submission" date="2016-10" db="EMBL/GenBank/DDBJ databases">
        <title>Frankia sp. NRRL B-16386 Genome sequencing.</title>
        <authorList>
            <person name="Ghodhbane-Gtari F."/>
            <person name="Swanson E."/>
            <person name="Gueddou A."/>
            <person name="Hezbri K."/>
            <person name="Ktari K."/>
            <person name="Nouioui I."/>
            <person name="Morris K."/>
            <person name="Simpson S."/>
            <person name="Abebe-Akele F."/>
            <person name="Thomas K."/>
            <person name="Gtari M."/>
            <person name="Tisa L.S."/>
        </authorList>
    </citation>
    <scope>NUCLEOTIDE SEQUENCE [LARGE SCALE GENOMIC DNA]</scope>
    <source>
        <strain evidence="3">NRRL B-16386</strain>
    </source>
</reference>
<dbReference type="InterPro" id="IPR019734">
    <property type="entry name" value="TPR_rpt"/>
</dbReference>
<dbReference type="SMART" id="SM00028">
    <property type="entry name" value="TPR"/>
    <property type="match status" value="7"/>
</dbReference>
<name>A0A1V2HZL6_9ACTN</name>
<proteinExistence type="predicted"/>
<dbReference type="Proteomes" id="UP000188929">
    <property type="component" value="Unassembled WGS sequence"/>
</dbReference>
<organism evidence="2 3">
    <name type="scientific">Pseudofrankia asymbiotica</name>
    <dbReference type="NCBI Taxonomy" id="1834516"/>
    <lineage>
        <taxon>Bacteria</taxon>
        <taxon>Bacillati</taxon>
        <taxon>Actinomycetota</taxon>
        <taxon>Actinomycetes</taxon>
        <taxon>Frankiales</taxon>
        <taxon>Frankiaceae</taxon>
        <taxon>Pseudofrankia</taxon>
    </lineage>
</organism>
<dbReference type="InterPro" id="IPR027417">
    <property type="entry name" value="P-loop_NTPase"/>
</dbReference>
<evidence type="ECO:0000256" key="1">
    <source>
        <dbReference type="PROSITE-ProRule" id="PRU00339"/>
    </source>
</evidence>
<dbReference type="OrthoDB" id="581105at2"/>